<dbReference type="AlphaFoldDB" id="A0A7J6VBQ8"/>
<proteinExistence type="predicted"/>
<dbReference type="PANTHER" id="PTHR15565:SF0">
    <property type="entry name" value="PROTEIN AATF"/>
    <property type="match status" value="1"/>
</dbReference>
<organism evidence="2 3">
    <name type="scientific">Thalictrum thalictroides</name>
    <name type="common">Rue-anemone</name>
    <name type="synonym">Anemone thalictroides</name>
    <dbReference type="NCBI Taxonomy" id="46969"/>
    <lineage>
        <taxon>Eukaryota</taxon>
        <taxon>Viridiplantae</taxon>
        <taxon>Streptophyta</taxon>
        <taxon>Embryophyta</taxon>
        <taxon>Tracheophyta</taxon>
        <taxon>Spermatophyta</taxon>
        <taxon>Magnoliopsida</taxon>
        <taxon>Ranunculales</taxon>
        <taxon>Ranunculaceae</taxon>
        <taxon>Thalictroideae</taxon>
        <taxon>Thalictrum</taxon>
    </lineage>
</organism>
<dbReference type="PANTHER" id="PTHR15565">
    <property type="entry name" value="AATF PROTEIN APOPTOSIS ANTAGONIZING TRANSCRIPTION FACTOR"/>
    <property type="match status" value="1"/>
</dbReference>
<evidence type="ECO:0000313" key="3">
    <source>
        <dbReference type="Proteomes" id="UP000554482"/>
    </source>
</evidence>
<dbReference type="InterPro" id="IPR039223">
    <property type="entry name" value="AATF/Bfr2"/>
</dbReference>
<dbReference type="Proteomes" id="UP000554482">
    <property type="component" value="Unassembled WGS sequence"/>
</dbReference>
<sequence length="70" mass="7920">MQHHYIFILPIFASKALWDMALELRFLLQNVFSSSTKLPQEPLRSSFCGSDEAVGEAYTDLIASSEKILN</sequence>
<evidence type="ECO:0000259" key="1">
    <source>
        <dbReference type="Pfam" id="PF13339"/>
    </source>
</evidence>
<gene>
    <name evidence="2" type="ORF">FRX31_027904</name>
</gene>
<dbReference type="Pfam" id="PF13339">
    <property type="entry name" value="AATF-Che1"/>
    <property type="match status" value="1"/>
</dbReference>
<accession>A0A7J6VBQ8</accession>
<dbReference type="OrthoDB" id="5783963at2759"/>
<dbReference type="EMBL" id="JABWDY010034642">
    <property type="protein sequence ID" value="KAF5182509.1"/>
    <property type="molecule type" value="Genomic_DNA"/>
</dbReference>
<name>A0A7J6VBQ8_THATH</name>
<keyword evidence="3" id="KW-1185">Reference proteome</keyword>
<dbReference type="GO" id="GO:0005730">
    <property type="term" value="C:nucleolus"/>
    <property type="evidence" value="ECO:0007669"/>
    <property type="project" value="TreeGrafter"/>
</dbReference>
<protein>
    <submittedName>
        <fullName evidence="2">Aatf-like protein</fullName>
    </submittedName>
</protein>
<feature type="domain" description="AATF leucine zipper-containing" evidence="1">
    <location>
        <begin position="15"/>
        <end position="70"/>
    </location>
</feature>
<dbReference type="InterPro" id="IPR025160">
    <property type="entry name" value="AATF"/>
</dbReference>
<comment type="caution">
    <text evidence="2">The sequence shown here is derived from an EMBL/GenBank/DDBJ whole genome shotgun (WGS) entry which is preliminary data.</text>
</comment>
<evidence type="ECO:0000313" key="2">
    <source>
        <dbReference type="EMBL" id="KAF5182509.1"/>
    </source>
</evidence>
<reference evidence="2 3" key="1">
    <citation type="submission" date="2020-06" db="EMBL/GenBank/DDBJ databases">
        <title>Transcriptomic and genomic resources for Thalictrum thalictroides and T. hernandezii: Facilitating candidate gene discovery in an emerging model plant lineage.</title>
        <authorList>
            <person name="Arias T."/>
            <person name="Riano-Pachon D.M."/>
            <person name="Di Stilio V.S."/>
        </authorList>
    </citation>
    <scope>NUCLEOTIDE SEQUENCE [LARGE SCALE GENOMIC DNA]</scope>
    <source>
        <strain evidence="3">cv. WT478/WT964</strain>
        <tissue evidence="2">Leaves</tissue>
    </source>
</reference>